<keyword evidence="2" id="KW-1185">Reference proteome</keyword>
<proteinExistence type="predicted"/>
<dbReference type="Pfam" id="PF12974">
    <property type="entry name" value="Phosphonate-bd"/>
    <property type="match status" value="1"/>
</dbReference>
<sequence>MPIVNARMYSVTPSCKADWKRVLGWALDRAGLDWPLVDHDAPAPLAALWARDDLGAVMMCGLPFAQRSPRPTLVAAPKPSPARYGGAAAYCTDIVVAADAPYRTLEDTFGGVVGYTLADSMSGGVALRRHLARYRTPQRPRLYRASVGNLIHARGVIEALAARRIDVGPLDGYSHDLLRRNDPRFAAEVRTVAVTELRPIPPVVATAPITPDELARLRAALLETRHAQALNEPMQRLLLDGFVVPDPTDYDVLAALARADTTPFEEL</sequence>
<gene>
    <name evidence="1" type="ORF">M0639_34460</name>
</gene>
<reference evidence="2" key="1">
    <citation type="journal article" date="2022" name="Environ. Microbiol.">
        <title>Functional analysis, diversity, and distribution of carbendazim hydrolases MheI and CbmA, responsible for the initial step in carbendazim degradation.</title>
        <authorList>
            <person name="Zhang M."/>
            <person name="Bai X."/>
            <person name="Li Q."/>
            <person name="Zhang L."/>
            <person name="Zhu Q."/>
            <person name="Gao S."/>
            <person name="Ke Z."/>
            <person name="Jiang M."/>
            <person name="Hu J."/>
            <person name="Qiu J."/>
            <person name="Hong Q."/>
        </authorList>
    </citation>
    <scope>NUCLEOTIDE SEQUENCE [LARGE SCALE GENOMIC DNA]</scope>
    <source>
        <strain evidence="2">djl-6</strain>
    </source>
</reference>
<accession>A0AB38RNZ6</accession>
<protein>
    <submittedName>
        <fullName evidence="1">PhnD/SsuA/transferrin family substrate-binding protein</fullName>
    </submittedName>
</protein>
<organism evidence="1 2">
    <name type="scientific">Rhodococcus qingshengii JCM 15477</name>
    <dbReference type="NCBI Taxonomy" id="1303681"/>
    <lineage>
        <taxon>Bacteria</taxon>
        <taxon>Bacillati</taxon>
        <taxon>Actinomycetota</taxon>
        <taxon>Actinomycetes</taxon>
        <taxon>Mycobacteriales</taxon>
        <taxon>Nocardiaceae</taxon>
        <taxon>Rhodococcus</taxon>
        <taxon>Rhodococcus erythropolis group</taxon>
    </lineage>
</organism>
<dbReference type="PANTHER" id="PTHR35841">
    <property type="entry name" value="PHOSPHONATES-BINDING PERIPLASMIC PROTEIN"/>
    <property type="match status" value="1"/>
</dbReference>
<dbReference type="RefSeq" id="WP_197486149.1">
    <property type="nucleotide sequence ID" value="NZ_CP096568.1"/>
</dbReference>
<geneLocation type="plasmid" evidence="1 2">
    <name>pdjl-6-5</name>
</geneLocation>
<dbReference type="PANTHER" id="PTHR35841:SF1">
    <property type="entry name" value="PHOSPHONATES-BINDING PERIPLASMIC PROTEIN"/>
    <property type="match status" value="1"/>
</dbReference>
<evidence type="ECO:0000313" key="1">
    <source>
        <dbReference type="EMBL" id="UPU46932.1"/>
    </source>
</evidence>
<keyword evidence="1" id="KW-0614">Plasmid</keyword>
<name>A0AB38RNZ6_RHOSG</name>
<dbReference type="AlphaFoldDB" id="A0AB38RNZ6"/>
<dbReference type="EMBL" id="CP096568">
    <property type="protein sequence ID" value="UPU46932.1"/>
    <property type="molecule type" value="Genomic_DNA"/>
</dbReference>
<evidence type="ECO:0000313" key="2">
    <source>
        <dbReference type="Proteomes" id="UP000831484"/>
    </source>
</evidence>
<dbReference type="Gene3D" id="3.40.190.10">
    <property type="entry name" value="Periplasmic binding protein-like II"/>
    <property type="match status" value="2"/>
</dbReference>
<dbReference type="Proteomes" id="UP000831484">
    <property type="component" value="Plasmid pdjl-6-5"/>
</dbReference>